<evidence type="ECO:0000313" key="2">
    <source>
        <dbReference type="Proteomes" id="UP001281410"/>
    </source>
</evidence>
<comment type="caution">
    <text evidence="1">The sequence shown here is derived from an EMBL/GenBank/DDBJ whole genome shotgun (WGS) entry which is preliminary data.</text>
</comment>
<evidence type="ECO:0008006" key="3">
    <source>
        <dbReference type="Google" id="ProtNLM"/>
    </source>
</evidence>
<dbReference type="PANTHER" id="PTHR31973">
    <property type="entry name" value="POLYPROTEIN, PUTATIVE-RELATED"/>
    <property type="match status" value="1"/>
</dbReference>
<keyword evidence="2" id="KW-1185">Reference proteome</keyword>
<organism evidence="1 2">
    <name type="scientific">Dipteronia sinensis</name>
    <dbReference type="NCBI Taxonomy" id="43782"/>
    <lineage>
        <taxon>Eukaryota</taxon>
        <taxon>Viridiplantae</taxon>
        <taxon>Streptophyta</taxon>
        <taxon>Embryophyta</taxon>
        <taxon>Tracheophyta</taxon>
        <taxon>Spermatophyta</taxon>
        <taxon>Magnoliopsida</taxon>
        <taxon>eudicotyledons</taxon>
        <taxon>Gunneridae</taxon>
        <taxon>Pentapetalae</taxon>
        <taxon>rosids</taxon>
        <taxon>malvids</taxon>
        <taxon>Sapindales</taxon>
        <taxon>Sapindaceae</taxon>
        <taxon>Hippocastanoideae</taxon>
        <taxon>Acereae</taxon>
        <taxon>Dipteronia</taxon>
    </lineage>
</organism>
<dbReference type="Proteomes" id="UP001281410">
    <property type="component" value="Unassembled WGS sequence"/>
</dbReference>
<protein>
    <recommendedName>
        <fullName evidence="3">Transposase MuDR plant domain-containing protein</fullName>
    </recommendedName>
</protein>
<gene>
    <name evidence="1" type="ORF">Dsin_031242</name>
</gene>
<dbReference type="PANTHER" id="PTHR31973:SF187">
    <property type="entry name" value="MUTATOR TRANSPOSASE MUDRA PROTEIN"/>
    <property type="match status" value="1"/>
</dbReference>
<dbReference type="AlphaFoldDB" id="A0AAD9ZL15"/>
<reference evidence="1" key="1">
    <citation type="journal article" date="2023" name="Plant J.">
        <title>Genome sequences and population genomics provide insights into the demographic history, inbreeding, and mutation load of two 'living fossil' tree species of Dipteronia.</title>
        <authorList>
            <person name="Feng Y."/>
            <person name="Comes H.P."/>
            <person name="Chen J."/>
            <person name="Zhu S."/>
            <person name="Lu R."/>
            <person name="Zhang X."/>
            <person name="Li P."/>
            <person name="Qiu J."/>
            <person name="Olsen K.M."/>
            <person name="Qiu Y."/>
        </authorList>
    </citation>
    <scope>NUCLEOTIDE SEQUENCE</scope>
    <source>
        <strain evidence="1">NBL</strain>
    </source>
</reference>
<evidence type="ECO:0000313" key="1">
    <source>
        <dbReference type="EMBL" id="KAK3183956.1"/>
    </source>
</evidence>
<name>A0AAD9ZL15_9ROSI</name>
<sequence length="225" mass="26160">MRENFEWKVKMSNKSVLHLVCKIDNCKWKLRVVRRDEDTYFQVRSYENKHSCPLKEVYRCHRQASAVIIGEVIAPRLQQHDGLLMLPKDIMTDMKTMFGIQVTYSKAHASLSYALALTYGSHEETIQHLPSFSYVLEQQNPGIIIELQCMEDNKFCISSWRWGLQSKVFGDRHASIEVGIANMEVGITNVFPYATHTICALHFYENIRKRFHRKDVAQIMFAAGK</sequence>
<dbReference type="EMBL" id="JANJYJ010000010">
    <property type="protein sequence ID" value="KAK3183956.1"/>
    <property type="molecule type" value="Genomic_DNA"/>
</dbReference>
<accession>A0AAD9ZL15</accession>
<proteinExistence type="predicted"/>